<organism evidence="4 5">
    <name type="scientific">Acorus calamus</name>
    <name type="common">Sweet flag</name>
    <dbReference type="NCBI Taxonomy" id="4465"/>
    <lineage>
        <taxon>Eukaryota</taxon>
        <taxon>Viridiplantae</taxon>
        <taxon>Streptophyta</taxon>
        <taxon>Embryophyta</taxon>
        <taxon>Tracheophyta</taxon>
        <taxon>Spermatophyta</taxon>
        <taxon>Magnoliopsida</taxon>
        <taxon>Liliopsida</taxon>
        <taxon>Acoraceae</taxon>
        <taxon>Acorus</taxon>
    </lineage>
</organism>
<accession>A0AAV9DV56</accession>
<name>A0AAV9DV56_ACOCL</name>
<dbReference type="GO" id="GO:0045927">
    <property type="term" value="P:positive regulation of growth"/>
    <property type="evidence" value="ECO:0007669"/>
    <property type="project" value="InterPro"/>
</dbReference>
<dbReference type="Pfam" id="PF11961">
    <property type="entry name" value="DUF3475"/>
    <property type="match status" value="1"/>
</dbReference>
<evidence type="ECO:0000313" key="4">
    <source>
        <dbReference type="EMBL" id="KAK1304786.1"/>
    </source>
</evidence>
<evidence type="ECO:0000259" key="3">
    <source>
        <dbReference type="Pfam" id="PF11961"/>
    </source>
</evidence>
<sequence length="464" mass="51247">MALESWLVKVRTVLTAGLDSLLRPSKDAVSDSRRLTKVPPPPPSSSTKIGVLSFEVASLMSKLLHLWRSLSSLTLSSVATDGVLRIVSSDPDLLLSLSLAEISDSLRLSSASLLRLSLLCSHPSLRRFPSLFSHLERSGSPDPSHHHRWILSSKEMDVKSKRMDRFVSSTASLYKKMEELSEAEHVIRRFSHQIETLNDAQRRVLYLKQEVKYLKETSLWGKSFDSAVSLLAPFAFTLLYRIGRAFRLSDEDPPPAPPRISVSSAVHPSPPQSPAIEKRRGAFELGSAILSPPPSTLGFAGLGLHYANLIVVIERMVKSPRLIGSDARDDLYGMLTGSLRAALRERLRGVATVGVGDAGLAEEWRSAVARILDWLSPLAHAMIRWQADRSFDRRRPSAADAAAGAEAPVKEREHVMLVQTLHYANTEKAEAAIVELLVGLNYLWRFEMEMSAKGLLASSDGHDR</sequence>
<evidence type="ECO:0000259" key="2">
    <source>
        <dbReference type="Pfam" id="PF05003"/>
    </source>
</evidence>
<dbReference type="PANTHER" id="PTHR31371:SF14">
    <property type="entry name" value="SIMILARITY TO UNKNOWN PROTEIN"/>
    <property type="match status" value="1"/>
</dbReference>
<evidence type="ECO:0000256" key="1">
    <source>
        <dbReference type="SAM" id="MobiDB-lite"/>
    </source>
</evidence>
<keyword evidence="5" id="KW-1185">Reference proteome</keyword>
<proteinExistence type="predicted"/>
<feature type="region of interest" description="Disordered" evidence="1">
    <location>
        <begin position="251"/>
        <end position="274"/>
    </location>
</feature>
<protein>
    <submittedName>
        <fullName evidence="4">Uncharacterized protein</fullName>
    </submittedName>
</protein>
<dbReference type="Pfam" id="PF05003">
    <property type="entry name" value="DUF668"/>
    <property type="match status" value="1"/>
</dbReference>
<dbReference type="EMBL" id="JAUJYO010000011">
    <property type="protein sequence ID" value="KAK1304786.1"/>
    <property type="molecule type" value="Genomic_DNA"/>
</dbReference>
<evidence type="ECO:0000313" key="5">
    <source>
        <dbReference type="Proteomes" id="UP001180020"/>
    </source>
</evidence>
<reference evidence="4" key="1">
    <citation type="journal article" date="2023" name="Nat. Commun.">
        <title>Diploid and tetraploid genomes of Acorus and the evolution of monocots.</title>
        <authorList>
            <person name="Ma L."/>
            <person name="Liu K.W."/>
            <person name="Li Z."/>
            <person name="Hsiao Y.Y."/>
            <person name="Qi Y."/>
            <person name="Fu T."/>
            <person name="Tang G.D."/>
            <person name="Zhang D."/>
            <person name="Sun W.H."/>
            <person name="Liu D.K."/>
            <person name="Li Y."/>
            <person name="Chen G.Z."/>
            <person name="Liu X.D."/>
            <person name="Liao X.Y."/>
            <person name="Jiang Y.T."/>
            <person name="Yu X."/>
            <person name="Hao Y."/>
            <person name="Huang J."/>
            <person name="Zhao X.W."/>
            <person name="Ke S."/>
            <person name="Chen Y.Y."/>
            <person name="Wu W.L."/>
            <person name="Hsu J.L."/>
            <person name="Lin Y.F."/>
            <person name="Huang M.D."/>
            <person name="Li C.Y."/>
            <person name="Huang L."/>
            <person name="Wang Z.W."/>
            <person name="Zhao X."/>
            <person name="Zhong W.Y."/>
            <person name="Peng D.H."/>
            <person name="Ahmad S."/>
            <person name="Lan S."/>
            <person name="Zhang J.S."/>
            <person name="Tsai W.C."/>
            <person name="Van de Peer Y."/>
            <person name="Liu Z.J."/>
        </authorList>
    </citation>
    <scope>NUCLEOTIDE SEQUENCE</scope>
    <source>
        <strain evidence="4">CP</strain>
    </source>
</reference>
<comment type="caution">
    <text evidence="4">The sequence shown here is derived from an EMBL/GenBank/DDBJ whole genome shotgun (WGS) entry which is preliminary data.</text>
</comment>
<dbReference type="PANTHER" id="PTHR31371">
    <property type="entry name" value="BNAC09G50660D PROTEIN"/>
    <property type="match status" value="1"/>
</dbReference>
<dbReference type="InterPro" id="IPR021864">
    <property type="entry name" value="DUF3475"/>
</dbReference>
<dbReference type="AlphaFoldDB" id="A0AAV9DV56"/>
<feature type="domain" description="DUF668" evidence="2">
    <location>
        <begin position="296"/>
        <end position="384"/>
    </location>
</feature>
<reference evidence="4" key="2">
    <citation type="submission" date="2023-06" db="EMBL/GenBank/DDBJ databases">
        <authorList>
            <person name="Ma L."/>
            <person name="Liu K.-W."/>
            <person name="Li Z."/>
            <person name="Hsiao Y.-Y."/>
            <person name="Qi Y."/>
            <person name="Fu T."/>
            <person name="Tang G."/>
            <person name="Zhang D."/>
            <person name="Sun W.-H."/>
            <person name="Liu D.-K."/>
            <person name="Li Y."/>
            <person name="Chen G.-Z."/>
            <person name="Liu X.-D."/>
            <person name="Liao X.-Y."/>
            <person name="Jiang Y.-T."/>
            <person name="Yu X."/>
            <person name="Hao Y."/>
            <person name="Huang J."/>
            <person name="Zhao X.-W."/>
            <person name="Ke S."/>
            <person name="Chen Y.-Y."/>
            <person name="Wu W.-L."/>
            <person name="Hsu J.-L."/>
            <person name="Lin Y.-F."/>
            <person name="Huang M.-D."/>
            <person name="Li C.-Y."/>
            <person name="Huang L."/>
            <person name="Wang Z.-W."/>
            <person name="Zhao X."/>
            <person name="Zhong W.-Y."/>
            <person name="Peng D.-H."/>
            <person name="Ahmad S."/>
            <person name="Lan S."/>
            <person name="Zhang J.-S."/>
            <person name="Tsai W.-C."/>
            <person name="Van De Peer Y."/>
            <person name="Liu Z.-J."/>
        </authorList>
    </citation>
    <scope>NUCLEOTIDE SEQUENCE</scope>
    <source>
        <strain evidence="4">CP</strain>
        <tissue evidence="4">Leaves</tissue>
    </source>
</reference>
<feature type="domain" description="DUF3475" evidence="3">
    <location>
        <begin position="51"/>
        <end position="102"/>
    </location>
</feature>
<gene>
    <name evidence="4" type="ORF">QJS10_CPB11g00494</name>
</gene>
<dbReference type="InterPro" id="IPR007700">
    <property type="entry name" value="DUF668"/>
</dbReference>
<dbReference type="Proteomes" id="UP001180020">
    <property type="component" value="Unassembled WGS sequence"/>
</dbReference>